<dbReference type="SUPFAM" id="SSF53335">
    <property type="entry name" value="S-adenosyl-L-methionine-dependent methyltransferases"/>
    <property type="match status" value="1"/>
</dbReference>
<accession>A0A6C0ER92</accession>
<dbReference type="PANTHER" id="PTHR34203">
    <property type="entry name" value="METHYLTRANSFERASE, FKBM FAMILY PROTEIN"/>
    <property type="match status" value="1"/>
</dbReference>
<dbReference type="AlphaFoldDB" id="A0A6C0ER92"/>
<dbReference type="InterPro" id="IPR029063">
    <property type="entry name" value="SAM-dependent_MTases_sf"/>
</dbReference>
<reference evidence="2" key="1">
    <citation type="journal article" date="2020" name="Nature">
        <title>Giant virus diversity and host interactions through global metagenomics.</title>
        <authorList>
            <person name="Schulz F."/>
            <person name="Roux S."/>
            <person name="Paez-Espino D."/>
            <person name="Jungbluth S."/>
            <person name="Walsh D.A."/>
            <person name="Denef V.J."/>
            <person name="McMahon K.D."/>
            <person name="Konstantinidis K.T."/>
            <person name="Eloe-Fadrosh E.A."/>
            <person name="Kyrpides N.C."/>
            <person name="Woyke T."/>
        </authorList>
    </citation>
    <scope>NUCLEOTIDE SEQUENCE</scope>
    <source>
        <strain evidence="2">GVMAG-M-3300009155-2</strain>
    </source>
</reference>
<dbReference type="NCBIfam" id="TIGR01444">
    <property type="entry name" value="fkbM_fam"/>
    <property type="match status" value="1"/>
</dbReference>
<organism evidence="2">
    <name type="scientific">viral metagenome</name>
    <dbReference type="NCBI Taxonomy" id="1070528"/>
    <lineage>
        <taxon>unclassified sequences</taxon>
        <taxon>metagenomes</taxon>
        <taxon>organismal metagenomes</taxon>
    </lineage>
</organism>
<dbReference type="Gene3D" id="3.40.50.150">
    <property type="entry name" value="Vaccinia Virus protein VP39"/>
    <property type="match status" value="1"/>
</dbReference>
<dbReference type="Pfam" id="PF05050">
    <property type="entry name" value="Methyltransf_21"/>
    <property type="match status" value="1"/>
</dbReference>
<dbReference type="EMBL" id="MN738916">
    <property type="protein sequence ID" value="QHT31242.1"/>
    <property type="molecule type" value="Genomic_DNA"/>
</dbReference>
<sequence>MSCEYFILTKPGDKSINYDGKNQIMCCLNDKVYILPKNNINYYINNGLFEKNLIDWCKKFCGKDKNMLDIGAHSGTYTISLADHCNHVYSFEPQKMTYYSLCGSVALSNIKNATCINIGLGSEEQVGKQTLNIVSLDGGGSSLHINNNHILQREEIEIRTLDSFNIENVGFIKIDIEDNELQALQFGQNTLKNSNYPKILFEMNSENPQLLDFLKGLEYDIVNVNNCNCNNMFLAVHKSDDQNIIY</sequence>
<dbReference type="InterPro" id="IPR052514">
    <property type="entry name" value="SAM-dependent_MTase"/>
</dbReference>
<dbReference type="InterPro" id="IPR006342">
    <property type="entry name" value="FkbM_mtfrase"/>
</dbReference>
<evidence type="ECO:0000313" key="2">
    <source>
        <dbReference type="EMBL" id="QHT31242.1"/>
    </source>
</evidence>
<protein>
    <recommendedName>
        <fullName evidence="1">Methyltransferase FkbM domain-containing protein</fullName>
    </recommendedName>
</protein>
<feature type="domain" description="Methyltransferase FkbM" evidence="1">
    <location>
        <begin position="69"/>
        <end position="219"/>
    </location>
</feature>
<dbReference type="PANTHER" id="PTHR34203:SF15">
    <property type="entry name" value="SLL1173 PROTEIN"/>
    <property type="match status" value="1"/>
</dbReference>
<evidence type="ECO:0000259" key="1">
    <source>
        <dbReference type="Pfam" id="PF05050"/>
    </source>
</evidence>
<proteinExistence type="predicted"/>
<name>A0A6C0ER92_9ZZZZ</name>